<dbReference type="GO" id="GO:0005737">
    <property type="term" value="C:cytoplasm"/>
    <property type="evidence" value="ECO:0007669"/>
    <property type="project" value="TreeGrafter"/>
</dbReference>
<sequence length="161" mass="18227">MVTQGVPQIGKYTLSDLKLHKTEDDAWTALNGKVYNMTASTREVRVVSFRFVFVACFCRKPEAQHFFSVLKCDPFLQAQKRLCDVRGAMALVCLVSVRDAISSLTRGVHSIPSSSPDPPLSKIDITLHLYAIVTTHQWVNYEYMLDECLVGFLVPERRDDD</sequence>
<dbReference type="GO" id="GO:0020037">
    <property type="term" value="F:heme binding"/>
    <property type="evidence" value="ECO:0007669"/>
    <property type="project" value="TreeGrafter"/>
</dbReference>
<dbReference type="InterPro" id="IPR051872">
    <property type="entry name" value="Cytochrome_b5/Flavoprotein_Rdt"/>
</dbReference>
<dbReference type="SUPFAM" id="SSF55856">
    <property type="entry name" value="Cytochrome b5-like heme/steroid binding domain"/>
    <property type="match status" value="1"/>
</dbReference>
<keyword evidence="2" id="KW-0479">Metal-binding</keyword>
<evidence type="ECO:0000256" key="2">
    <source>
        <dbReference type="ARBA" id="ARBA00022723"/>
    </source>
</evidence>
<dbReference type="GO" id="GO:0046872">
    <property type="term" value="F:metal ion binding"/>
    <property type="evidence" value="ECO:0007669"/>
    <property type="project" value="UniProtKB-KW"/>
</dbReference>
<proteinExistence type="predicted"/>
<dbReference type="InterPro" id="IPR036400">
    <property type="entry name" value="Cyt_B5-like_heme/steroid_sf"/>
</dbReference>
<dbReference type="OrthoDB" id="432299at2759"/>
<evidence type="ECO:0008006" key="6">
    <source>
        <dbReference type="Google" id="ProtNLM"/>
    </source>
</evidence>
<name>A0A433AXK0_9FUNG</name>
<evidence type="ECO:0000313" key="4">
    <source>
        <dbReference type="EMBL" id="RUP07382.1"/>
    </source>
</evidence>
<evidence type="ECO:0000313" key="5">
    <source>
        <dbReference type="Proteomes" id="UP000268093"/>
    </source>
</evidence>
<organism evidence="4 5">
    <name type="scientific">Jimgerdemannia flammicorona</name>
    <dbReference type="NCBI Taxonomy" id="994334"/>
    <lineage>
        <taxon>Eukaryota</taxon>
        <taxon>Fungi</taxon>
        <taxon>Fungi incertae sedis</taxon>
        <taxon>Mucoromycota</taxon>
        <taxon>Mucoromycotina</taxon>
        <taxon>Endogonomycetes</taxon>
        <taxon>Endogonales</taxon>
        <taxon>Endogonaceae</taxon>
        <taxon>Jimgerdemannia</taxon>
    </lineage>
</organism>
<evidence type="ECO:0000256" key="3">
    <source>
        <dbReference type="ARBA" id="ARBA00023004"/>
    </source>
</evidence>
<gene>
    <name evidence="4" type="ORF">BC936DRAFT_140198</name>
</gene>
<accession>A0A433AXK0</accession>
<dbReference type="Gene3D" id="3.10.120.10">
    <property type="entry name" value="Cytochrome b5-like heme/steroid binding domain"/>
    <property type="match status" value="1"/>
</dbReference>
<dbReference type="AlphaFoldDB" id="A0A433AXK0"/>
<comment type="caution">
    <text evidence="4">The sequence shown here is derived from an EMBL/GenBank/DDBJ whole genome shotgun (WGS) entry which is preliminary data.</text>
</comment>
<dbReference type="Proteomes" id="UP000268093">
    <property type="component" value="Unassembled WGS sequence"/>
</dbReference>
<keyword evidence="5" id="KW-1185">Reference proteome</keyword>
<dbReference type="PANTHER" id="PTHR46237:SF1">
    <property type="entry name" value="CYTOCHROME B5 REDUCTASE 4"/>
    <property type="match status" value="1"/>
</dbReference>
<dbReference type="EMBL" id="RBNI01016586">
    <property type="protein sequence ID" value="RUP07382.1"/>
    <property type="molecule type" value="Genomic_DNA"/>
</dbReference>
<reference evidence="4 5" key="1">
    <citation type="journal article" date="2018" name="New Phytol.">
        <title>Phylogenomics of Endogonaceae and evolution of mycorrhizas within Mucoromycota.</title>
        <authorList>
            <person name="Chang Y."/>
            <person name="Desiro A."/>
            <person name="Na H."/>
            <person name="Sandor L."/>
            <person name="Lipzen A."/>
            <person name="Clum A."/>
            <person name="Barry K."/>
            <person name="Grigoriev I.V."/>
            <person name="Martin F.M."/>
            <person name="Stajich J.E."/>
            <person name="Smith M.E."/>
            <person name="Bonito G."/>
            <person name="Spatafora J.W."/>
        </authorList>
    </citation>
    <scope>NUCLEOTIDE SEQUENCE [LARGE SCALE GENOMIC DNA]</scope>
    <source>
        <strain evidence="4 5">GMNB39</strain>
    </source>
</reference>
<evidence type="ECO:0000256" key="1">
    <source>
        <dbReference type="ARBA" id="ARBA00022617"/>
    </source>
</evidence>
<dbReference type="GO" id="GO:0004128">
    <property type="term" value="F:cytochrome-b5 reductase activity, acting on NAD(P)H"/>
    <property type="evidence" value="ECO:0007669"/>
    <property type="project" value="TreeGrafter"/>
</dbReference>
<dbReference type="PANTHER" id="PTHR46237">
    <property type="entry name" value="CYTOCHROME B5 REDUCTASE 4 FAMILY MEMBER"/>
    <property type="match status" value="1"/>
</dbReference>
<protein>
    <recommendedName>
        <fullName evidence="6">Cytochrome b5 heme-binding domain-containing protein</fullName>
    </recommendedName>
</protein>
<keyword evidence="1" id="KW-0349">Heme</keyword>
<keyword evidence="3" id="KW-0408">Iron</keyword>